<proteinExistence type="predicted"/>
<reference evidence="1 2" key="2">
    <citation type="journal article" date="2021" name="Microorganisms">
        <title>The Ever-Expanding Pseudomonas Genus: Description of 43 New Species and Partition of the Pseudomonas putida Group.</title>
        <authorList>
            <person name="Girard L."/>
            <person name="Lood C."/>
            <person name="Hofte M."/>
            <person name="Vandamme P."/>
            <person name="Rokni-Zadeh H."/>
            <person name="van Noort V."/>
            <person name="Lavigne R."/>
            <person name="De Mot R."/>
        </authorList>
    </citation>
    <scope>NUCLEOTIDE SEQUENCE [LARGE SCALE GENOMIC DNA]</scope>
    <source>
        <strain evidence="1 2">SWRI65</strain>
    </source>
</reference>
<dbReference type="Proteomes" id="UP000631521">
    <property type="component" value="Chromosome"/>
</dbReference>
<reference evidence="1 2" key="1">
    <citation type="journal article" date="2020" name="Microorganisms">
        <title>Reliable Identification of Environmental Pseudomonas Isolates Using the rpoD Gene.</title>
        <authorList>
            <consortium name="The Broad Institute Genome Sequencing Platform"/>
            <person name="Girard L."/>
            <person name="Lood C."/>
            <person name="Rokni-Zadeh H."/>
            <person name="van Noort V."/>
            <person name="Lavigne R."/>
            <person name="De Mot R."/>
        </authorList>
    </citation>
    <scope>NUCLEOTIDE SEQUENCE [LARGE SCALE GENOMIC DNA]</scope>
    <source>
        <strain evidence="1 2">SWRI65</strain>
    </source>
</reference>
<protein>
    <submittedName>
        <fullName evidence="1">Uncharacterized protein</fullName>
    </submittedName>
</protein>
<dbReference type="KEGG" id="phv:HU739_012290"/>
<organism evidence="1 2">
    <name type="scientific">Pseudomonas hamedanensis</name>
    <dbReference type="NCBI Taxonomy" id="2745504"/>
    <lineage>
        <taxon>Bacteria</taxon>
        <taxon>Pseudomonadati</taxon>
        <taxon>Pseudomonadota</taxon>
        <taxon>Gammaproteobacteria</taxon>
        <taxon>Pseudomonadales</taxon>
        <taxon>Pseudomonadaceae</taxon>
        <taxon>Pseudomonas</taxon>
    </lineage>
</organism>
<keyword evidence="2" id="KW-1185">Reference proteome</keyword>
<dbReference type="AlphaFoldDB" id="A0A9E6P496"/>
<gene>
    <name evidence="1" type="ORF">HU739_012290</name>
</gene>
<dbReference type="RefSeq" id="WP_186551103.1">
    <property type="nucleotide sequence ID" value="NZ_CP077091.1"/>
</dbReference>
<accession>A0A9E6P496</accession>
<sequence length="92" mass="10686">MNQALLHEIAKRNGFIVALFSDHPDFFSSWSLRVTKSNTTYMIDNDGRNGWLILHKETSPNKYQELDKKTSHTMNNNEKANICEIWLQTISS</sequence>
<dbReference type="EMBL" id="CP077091">
    <property type="protein sequence ID" value="QXI19737.1"/>
    <property type="molecule type" value="Genomic_DNA"/>
</dbReference>
<name>A0A9E6P496_9PSED</name>
<evidence type="ECO:0000313" key="1">
    <source>
        <dbReference type="EMBL" id="QXI19737.1"/>
    </source>
</evidence>
<evidence type="ECO:0000313" key="2">
    <source>
        <dbReference type="Proteomes" id="UP000631521"/>
    </source>
</evidence>